<reference evidence="3" key="1">
    <citation type="journal article" date="2015" name="MBio">
        <title>Genome-Resolved Metagenomic Analysis Reveals Roles for Candidate Phyla and Other Microbial Community Members in Biogeochemical Transformations in Oil Reservoirs.</title>
        <authorList>
            <person name="Hu P."/>
            <person name="Tom L."/>
            <person name="Singh A."/>
            <person name="Thomas B.C."/>
            <person name="Baker B.J."/>
            <person name="Piceno Y.M."/>
            <person name="Andersen G.L."/>
            <person name="Banfield J.F."/>
        </authorList>
    </citation>
    <scope>NUCLEOTIDE SEQUENCE [LARGE SCALE GENOMIC DNA]</scope>
</reference>
<dbReference type="AlphaFoldDB" id="A0A124FFH2"/>
<dbReference type="PATRIC" id="fig|172049.5.peg.1358"/>
<accession>A0A124FFH2</accession>
<gene>
    <name evidence="2" type="ORF">XD54_0588</name>
</gene>
<dbReference type="PANTHER" id="PTHR34704:SF1">
    <property type="entry name" value="ATPASE"/>
    <property type="match status" value="1"/>
</dbReference>
<dbReference type="RefSeq" id="WP_012766091.1">
    <property type="nucleotide sequence ID" value="NZ_LGFD01000008.1"/>
</dbReference>
<evidence type="ECO:0000259" key="1">
    <source>
        <dbReference type="Pfam" id="PF13173"/>
    </source>
</evidence>
<dbReference type="InterPro" id="IPR027417">
    <property type="entry name" value="P-loop_NTPase"/>
</dbReference>
<evidence type="ECO:0000313" key="3">
    <source>
        <dbReference type="Proteomes" id="UP000053911"/>
    </source>
</evidence>
<dbReference type="GeneID" id="8095029"/>
<dbReference type="Proteomes" id="UP000053911">
    <property type="component" value="Unassembled WGS sequence"/>
</dbReference>
<organism evidence="2 3">
    <name type="scientific">Thermococcus sibiricus</name>
    <dbReference type="NCBI Taxonomy" id="172049"/>
    <lineage>
        <taxon>Archaea</taxon>
        <taxon>Methanobacteriati</taxon>
        <taxon>Methanobacteriota</taxon>
        <taxon>Thermococci</taxon>
        <taxon>Thermococcales</taxon>
        <taxon>Thermococcaceae</taxon>
        <taxon>Thermococcus</taxon>
    </lineage>
</organism>
<evidence type="ECO:0000313" key="2">
    <source>
        <dbReference type="EMBL" id="KUK18081.1"/>
    </source>
</evidence>
<dbReference type="SUPFAM" id="SSF52540">
    <property type="entry name" value="P-loop containing nucleoside triphosphate hydrolases"/>
    <property type="match status" value="1"/>
</dbReference>
<name>A0A124FFH2_9EURY</name>
<proteinExistence type="predicted"/>
<dbReference type="EMBL" id="LGFD01000008">
    <property type="protein sequence ID" value="KUK18081.1"/>
    <property type="molecule type" value="Genomic_DNA"/>
</dbReference>
<feature type="domain" description="AAA" evidence="1">
    <location>
        <begin position="18"/>
        <end position="109"/>
    </location>
</feature>
<dbReference type="OMA" id="FLEWHEY"/>
<dbReference type="Pfam" id="PF13173">
    <property type="entry name" value="AAA_14"/>
    <property type="match status" value="1"/>
</dbReference>
<protein>
    <submittedName>
        <fullName evidence="2">Archaeal ATPase</fullName>
    </submittedName>
</protein>
<sequence length="414" mass="48097">MRIIPRRIEVAQFESEGWKMLYGRRKTGKTFLVQHFLEYDRFYFVNRDGTILDLTSGKYMNYDEFRREFLDHLGKEKIVIDEFHRLPDGFLDLLHAHSTLDSELILITSTLWLTVRILSMRESPLLGILLPIKVGLIDEREILVELSREVNGKELIEASTYLREPMLVPSYKPPLREFLTDYLHSSGPIIKDIIGETFTEEEIFFSEVYQGVLHSIADGKSKSGEIGSYLLSKGLIESPSSIQKYLRVLSSMEFIKKKPIHGKKRRFRYSIASPLLDLHFYLEAKYAYTELETPKEFIRKAVDEKVPRHVESFIESLLAKTYGLRPVKVELPALELDIALMGFSKLELVGEVKWRSRVKREEVKKIEEKLSKFKCRKVLVVPSEDALEREPKTIEVLTPEDLLEIAKRSLEALV</sequence>
<dbReference type="InterPro" id="IPR041682">
    <property type="entry name" value="AAA_14"/>
</dbReference>
<dbReference type="PANTHER" id="PTHR34704">
    <property type="entry name" value="ATPASE"/>
    <property type="match status" value="1"/>
</dbReference>
<comment type="caution">
    <text evidence="2">The sequence shown here is derived from an EMBL/GenBank/DDBJ whole genome shotgun (WGS) entry which is preliminary data.</text>
</comment>